<dbReference type="InterPro" id="IPR001647">
    <property type="entry name" value="HTH_TetR"/>
</dbReference>
<dbReference type="SUPFAM" id="SSF46689">
    <property type="entry name" value="Homeodomain-like"/>
    <property type="match status" value="1"/>
</dbReference>
<dbReference type="Proteomes" id="UP000183557">
    <property type="component" value="Unassembled WGS sequence"/>
</dbReference>
<protein>
    <submittedName>
        <fullName evidence="5">Transcriptional regulator, TetR family</fullName>
    </submittedName>
</protein>
<accession>A0A1I3Z855</accession>
<dbReference type="Gene3D" id="1.10.357.10">
    <property type="entry name" value="Tetracycline Repressor, domain 2"/>
    <property type="match status" value="1"/>
</dbReference>
<reference evidence="6" key="1">
    <citation type="submission" date="2016-10" db="EMBL/GenBank/DDBJ databases">
        <authorList>
            <person name="Varghese N."/>
            <person name="Submissions S."/>
        </authorList>
    </citation>
    <scope>NUCLEOTIDE SEQUENCE [LARGE SCALE GENOMIC DNA]</scope>
    <source>
        <strain evidence="6">CGMCC 1.3704</strain>
    </source>
</reference>
<keyword evidence="6" id="KW-1185">Reference proteome</keyword>
<dbReference type="PRINTS" id="PR00455">
    <property type="entry name" value="HTHTETR"/>
</dbReference>
<dbReference type="PROSITE" id="PS50977">
    <property type="entry name" value="HTH_TETR_2"/>
    <property type="match status" value="1"/>
</dbReference>
<dbReference type="InterPro" id="IPR009057">
    <property type="entry name" value="Homeodomain-like_sf"/>
</dbReference>
<name>A0A1I3Z855_HALDA</name>
<evidence type="ECO:0000256" key="3">
    <source>
        <dbReference type="PROSITE-ProRule" id="PRU00335"/>
    </source>
</evidence>
<dbReference type="AlphaFoldDB" id="A0A1I3Z855"/>
<dbReference type="EMBL" id="FOSB01000013">
    <property type="protein sequence ID" value="SFK40217.1"/>
    <property type="molecule type" value="Genomic_DNA"/>
</dbReference>
<feature type="DNA-binding region" description="H-T-H motif" evidence="3">
    <location>
        <begin position="25"/>
        <end position="44"/>
    </location>
</feature>
<proteinExistence type="predicted"/>
<keyword evidence="2 3" id="KW-0238">DNA-binding</keyword>
<feature type="domain" description="HTH tetR-type" evidence="4">
    <location>
        <begin position="2"/>
        <end position="62"/>
    </location>
</feature>
<evidence type="ECO:0000259" key="4">
    <source>
        <dbReference type="PROSITE" id="PS50977"/>
    </source>
</evidence>
<gene>
    <name evidence="5" type="ORF">SAMN04487936_11324</name>
</gene>
<dbReference type="Pfam" id="PF00440">
    <property type="entry name" value="TetR_N"/>
    <property type="match status" value="1"/>
</dbReference>
<evidence type="ECO:0000313" key="5">
    <source>
        <dbReference type="EMBL" id="SFK40217.1"/>
    </source>
</evidence>
<evidence type="ECO:0000256" key="2">
    <source>
        <dbReference type="ARBA" id="ARBA00023125"/>
    </source>
</evidence>
<dbReference type="RefSeq" id="WP_075037910.1">
    <property type="nucleotide sequence ID" value="NZ_FOSB01000013.1"/>
</dbReference>
<dbReference type="OrthoDB" id="9812993at2"/>
<dbReference type="PANTHER" id="PTHR43479:SF22">
    <property type="entry name" value="TRANSCRIPTIONAL REGULATOR, TETR FAMILY"/>
    <property type="match status" value="1"/>
</dbReference>
<evidence type="ECO:0000313" key="6">
    <source>
        <dbReference type="Proteomes" id="UP000183557"/>
    </source>
</evidence>
<dbReference type="InterPro" id="IPR050624">
    <property type="entry name" value="HTH-type_Tx_Regulator"/>
</dbReference>
<sequence length="283" mass="33359">MEQKSIYIIEQSIKLFAQKGFSSTSVQEIANACGMSKGAFYLHFKSKDALLLQIFNYYYQRIQVRMEDIQNLDVDERTKFTKQLQVTFEEIADHREFIIMQIREQAIPFNENIEEFLTQMRINSYLFYKKHLESIYKERIQSSIWEVSLMLQGIFKGYMDLVIIEGANLDFEALSEAMVKRADYIVDGFINHNDQPVIDEKIMKQTIPQVFQSDEKESIVEELDELAIREEQQDVKDTIHVLIEEINRETPRPAIIKALLSNLQTDSRFGKLVKHIQSYYRLT</sequence>
<keyword evidence="1" id="KW-0678">Repressor</keyword>
<evidence type="ECO:0000256" key="1">
    <source>
        <dbReference type="ARBA" id="ARBA00022491"/>
    </source>
</evidence>
<dbReference type="PANTHER" id="PTHR43479">
    <property type="entry name" value="ACREF/ENVCD OPERON REPRESSOR-RELATED"/>
    <property type="match status" value="1"/>
</dbReference>
<organism evidence="5 6">
    <name type="scientific">Halobacillus dabanensis</name>
    <dbReference type="NCBI Taxonomy" id="240302"/>
    <lineage>
        <taxon>Bacteria</taxon>
        <taxon>Bacillati</taxon>
        <taxon>Bacillota</taxon>
        <taxon>Bacilli</taxon>
        <taxon>Bacillales</taxon>
        <taxon>Bacillaceae</taxon>
        <taxon>Halobacillus</taxon>
    </lineage>
</organism>
<dbReference type="GO" id="GO:0003677">
    <property type="term" value="F:DNA binding"/>
    <property type="evidence" value="ECO:0007669"/>
    <property type="project" value="UniProtKB-UniRule"/>
</dbReference>